<keyword evidence="2" id="KW-1185">Reference proteome</keyword>
<evidence type="ECO:0000313" key="2">
    <source>
        <dbReference type="Proteomes" id="UP000639396"/>
    </source>
</evidence>
<protein>
    <submittedName>
        <fullName evidence="1">Uncharacterized protein</fullName>
    </submittedName>
</protein>
<evidence type="ECO:0000313" key="1">
    <source>
        <dbReference type="EMBL" id="MBD2860782.1"/>
    </source>
</evidence>
<dbReference type="EMBL" id="JACXJA010000003">
    <property type="protein sequence ID" value="MBD2860782.1"/>
    <property type="molecule type" value="Genomic_DNA"/>
</dbReference>
<reference evidence="1" key="1">
    <citation type="submission" date="2020-09" db="EMBL/GenBank/DDBJ databases">
        <title>A novel bacterium of genus Paenibacillus, isolated from South China Sea.</title>
        <authorList>
            <person name="Huang H."/>
            <person name="Mo K."/>
            <person name="Hu Y."/>
        </authorList>
    </citation>
    <scope>NUCLEOTIDE SEQUENCE</scope>
    <source>
        <strain evidence="1">IB182363</strain>
    </source>
</reference>
<dbReference type="AlphaFoldDB" id="A0A927C696"/>
<accession>A0A927C696</accession>
<name>A0A927C696_9BACL</name>
<sequence>MKANLEFVGEEAMNGFGSLESVQLEDLENMVVSPFSKEEEDWLNEAMELFMIRNGMIDPIP</sequence>
<organism evidence="1 2">
    <name type="scientific">Paenibacillus oceani</name>
    <dbReference type="NCBI Taxonomy" id="2772510"/>
    <lineage>
        <taxon>Bacteria</taxon>
        <taxon>Bacillati</taxon>
        <taxon>Bacillota</taxon>
        <taxon>Bacilli</taxon>
        <taxon>Bacillales</taxon>
        <taxon>Paenibacillaceae</taxon>
        <taxon>Paenibacillus</taxon>
    </lineage>
</organism>
<proteinExistence type="predicted"/>
<comment type="caution">
    <text evidence="1">The sequence shown here is derived from an EMBL/GenBank/DDBJ whole genome shotgun (WGS) entry which is preliminary data.</text>
</comment>
<gene>
    <name evidence="1" type="ORF">IDH45_02135</name>
</gene>
<dbReference type="RefSeq" id="WP_190924226.1">
    <property type="nucleotide sequence ID" value="NZ_JACXJA010000003.1"/>
</dbReference>
<dbReference type="Proteomes" id="UP000639396">
    <property type="component" value="Unassembled WGS sequence"/>
</dbReference>